<dbReference type="Gene3D" id="3.40.50.720">
    <property type="entry name" value="NAD(P)-binding Rossmann-like Domain"/>
    <property type="match status" value="1"/>
</dbReference>
<reference evidence="6" key="1">
    <citation type="journal article" date="2023" name="Mol. Phylogenet. Evol.">
        <title>Genome-scale phylogeny and comparative genomics of the fungal order Sordariales.</title>
        <authorList>
            <person name="Hensen N."/>
            <person name="Bonometti L."/>
            <person name="Westerberg I."/>
            <person name="Brannstrom I.O."/>
            <person name="Guillou S."/>
            <person name="Cros-Aarteil S."/>
            <person name="Calhoun S."/>
            <person name="Haridas S."/>
            <person name="Kuo A."/>
            <person name="Mondo S."/>
            <person name="Pangilinan J."/>
            <person name="Riley R."/>
            <person name="LaButti K."/>
            <person name="Andreopoulos B."/>
            <person name="Lipzen A."/>
            <person name="Chen C."/>
            <person name="Yan M."/>
            <person name="Daum C."/>
            <person name="Ng V."/>
            <person name="Clum A."/>
            <person name="Steindorff A."/>
            <person name="Ohm R.A."/>
            <person name="Martin F."/>
            <person name="Silar P."/>
            <person name="Natvig D.O."/>
            <person name="Lalanne C."/>
            <person name="Gautier V."/>
            <person name="Ament-Velasquez S.L."/>
            <person name="Kruys A."/>
            <person name="Hutchinson M.I."/>
            <person name="Powell A.J."/>
            <person name="Barry K."/>
            <person name="Miller A.N."/>
            <person name="Grigoriev I.V."/>
            <person name="Debuchy R."/>
            <person name="Gladieux P."/>
            <person name="Hiltunen Thoren M."/>
            <person name="Johannesson H."/>
        </authorList>
    </citation>
    <scope>NUCLEOTIDE SEQUENCE</scope>
    <source>
        <strain evidence="6">CBS 232.78</strain>
    </source>
</reference>
<dbReference type="Proteomes" id="UP001285441">
    <property type="component" value="Unassembled WGS sequence"/>
</dbReference>
<comment type="pathway">
    <text evidence="1">Alkaloid biosynthesis; ergot alkaloid biosynthesis.</text>
</comment>
<evidence type="ECO:0000256" key="2">
    <source>
        <dbReference type="ARBA" id="ARBA00005372"/>
    </source>
</evidence>
<evidence type="ECO:0000256" key="1">
    <source>
        <dbReference type="ARBA" id="ARBA00005107"/>
    </source>
</evidence>
<keyword evidence="7" id="KW-1185">Reference proteome</keyword>
<dbReference type="InterPro" id="IPR036291">
    <property type="entry name" value="NAD(P)-bd_dom_sf"/>
</dbReference>
<dbReference type="GO" id="GO:0009820">
    <property type="term" value="P:alkaloid metabolic process"/>
    <property type="evidence" value="ECO:0007669"/>
    <property type="project" value="UniProtKB-KW"/>
</dbReference>
<dbReference type="AlphaFoldDB" id="A0AAE0P6H4"/>
<protein>
    <recommendedName>
        <fullName evidence="5">NmrA-like domain-containing protein</fullName>
    </recommendedName>
</protein>
<reference evidence="6" key="2">
    <citation type="submission" date="2023-06" db="EMBL/GenBank/DDBJ databases">
        <authorList>
            <consortium name="Lawrence Berkeley National Laboratory"/>
            <person name="Haridas S."/>
            <person name="Hensen N."/>
            <person name="Bonometti L."/>
            <person name="Westerberg I."/>
            <person name="Brannstrom I.O."/>
            <person name="Guillou S."/>
            <person name="Cros-Aarteil S."/>
            <person name="Calhoun S."/>
            <person name="Kuo A."/>
            <person name="Mondo S."/>
            <person name="Pangilinan J."/>
            <person name="Riley R."/>
            <person name="LaButti K."/>
            <person name="Andreopoulos B."/>
            <person name="Lipzen A."/>
            <person name="Chen C."/>
            <person name="Yanf M."/>
            <person name="Daum C."/>
            <person name="Ng V."/>
            <person name="Clum A."/>
            <person name="Steindorff A."/>
            <person name="Ohm R."/>
            <person name="Martin F."/>
            <person name="Silar P."/>
            <person name="Natvig D."/>
            <person name="Lalanne C."/>
            <person name="Gautier V."/>
            <person name="Ament-velasquez S.L."/>
            <person name="Kruys A."/>
            <person name="Hutchinson M.I."/>
            <person name="Powell A.J."/>
            <person name="Barry K."/>
            <person name="Miller A.N."/>
            <person name="Grigoriev I.V."/>
            <person name="Debuchy R."/>
            <person name="Gladieux P."/>
            <person name="Thoren M.H."/>
            <person name="Johannesson H."/>
        </authorList>
    </citation>
    <scope>NUCLEOTIDE SEQUENCE</scope>
    <source>
        <strain evidence="6">CBS 232.78</strain>
    </source>
</reference>
<evidence type="ECO:0000256" key="3">
    <source>
        <dbReference type="ARBA" id="ARBA00022589"/>
    </source>
</evidence>
<dbReference type="GO" id="GO:0016491">
    <property type="term" value="F:oxidoreductase activity"/>
    <property type="evidence" value="ECO:0007669"/>
    <property type="project" value="UniProtKB-KW"/>
</dbReference>
<dbReference type="InterPro" id="IPR051604">
    <property type="entry name" value="Ergot_Alk_Oxidoreductase"/>
</dbReference>
<dbReference type="PANTHER" id="PTHR43162:SF1">
    <property type="entry name" value="PRESTALK A DIFFERENTIATION PROTEIN A"/>
    <property type="match status" value="1"/>
</dbReference>
<evidence type="ECO:0000256" key="4">
    <source>
        <dbReference type="ARBA" id="ARBA00023002"/>
    </source>
</evidence>
<keyword evidence="4" id="KW-0560">Oxidoreductase</keyword>
<evidence type="ECO:0000313" key="7">
    <source>
        <dbReference type="Proteomes" id="UP001285441"/>
    </source>
</evidence>
<comment type="similarity">
    <text evidence="2">Belongs to the fgaFS/easG family.</text>
</comment>
<dbReference type="SUPFAM" id="SSF51735">
    <property type="entry name" value="NAD(P)-binding Rossmann-fold domains"/>
    <property type="match status" value="1"/>
</dbReference>
<keyword evidence="3" id="KW-0017">Alkaloid metabolism</keyword>
<organism evidence="6 7">
    <name type="scientific">Podospora didyma</name>
    <dbReference type="NCBI Taxonomy" id="330526"/>
    <lineage>
        <taxon>Eukaryota</taxon>
        <taxon>Fungi</taxon>
        <taxon>Dikarya</taxon>
        <taxon>Ascomycota</taxon>
        <taxon>Pezizomycotina</taxon>
        <taxon>Sordariomycetes</taxon>
        <taxon>Sordariomycetidae</taxon>
        <taxon>Sordariales</taxon>
        <taxon>Podosporaceae</taxon>
        <taxon>Podospora</taxon>
    </lineage>
</organism>
<dbReference type="NCBIfam" id="TIGR03649">
    <property type="entry name" value="ergot_EASG"/>
    <property type="match status" value="1"/>
</dbReference>
<dbReference type="InterPro" id="IPR019901">
    <property type="entry name" value="Ergot_alkaloid_biosynthesis"/>
</dbReference>
<name>A0AAE0P6H4_9PEZI</name>
<feature type="domain" description="NmrA-like" evidence="5">
    <location>
        <begin position="104"/>
        <end position="220"/>
    </location>
</feature>
<evidence type="ECO:0000259" key="5">
    <source>
        <dbReference type="Pfam" id="PF05368"/>
    </source>
</evidence>
<dbReference type="InterPro" id="IPR008030">
    <property type="entry name" value="NmrA-like"/>
</dbReference>
<dbReference type="Gene3D" id="3.90.25.10">
    <property type="entry name" value="UDP-galactose 4-epimerase, domain 1"/>
    <property type="match status" value="1"/>
</dbReference>
<sequence length="290" mass="31825">MDSKPPKPPILVVGGTVAARHASDEHGIMFDWNDKHTWSNAFAAAASGSRDGSGIKAVFLIAPPIIDSAPVMMEFIDFARERGVRRFVLLSASAIEAGGPAMGKVHAYLRELGTRGEVDWAVLRPSWFQQNFAEQPNHVKSIKEENKIYSATSDAKIPWVSADDIAAVAAHVLMTPEPPNTEYLVLGPELLSYSEIADILTDVLGRKIVHVDMSSNDLEKRHQSFGMSAEYAKTLSALDTAIKFGSENRTNDVILTLTGLAPKRFRQYAESHKDVWGPGELRKHVDVYAS</sequence>
<gene>
    <name evidence="6" type="ORF">B0H63DRAFT_517369</name>
</gene>
<dbReference type="Pfam" id="PF05368">
    <property type="entry name" value="NmrA"/>
    <property type="match status" value="1"/>
</dbReference>
<comment type="caution">
    <text evidence="6">The sequence shown here is derived from an EMBL/GenBank/DDBJ whole genome shotgun (WGS) entry which is preliminary data.</text>
</comment>
<dbReference type="PANTHER" id="PTHR43162">
    <property type="match status" value="1"/>
</dbReference>
<evidence type="ECO:0000313" key="6">
    <source>
        <dbReference type="EMBL" id="KAK3394229.1"/>
    </source>
</evidence>
<accession>A0AAE0P6H4</accession>
<proteinExistence type="inferred from homology"/>
<dbReference type="EMBL" id="JAULSW010000001">
    <property type="protein sequence ID" value="KAK3394229.1"/>
    <property type="molecule type" value="Genomic_DNA"/>
</dbReference>